<accession>W9S8Y7</accession>
<dbReference type="InterPro" id="IPR029058">
    <property type="entry name" value="AB_hydrolase_fold"/>
</dbReference>
<dbReference type="GO" id="GO:0016787">
    <property type="term" value="F:hydrolase activity"/>
    <property type="evidence" value="ECO:0007669"/>
    <property type="project" value="InterPro"/>
</dbReference>
<dbReference type="Pfam" id="PF07859">
    <property type="entry name" value="Abhydrolase_3"/>
    <property type="match status" value="1"/>
</dbReference>
<evidence type="ECO:0000313" key="5">
    <source>
        <dbReference type="Proteomes" id="UP000030645"/>
    </source>
</evidence>
<dbReference type="Gene3D" id="3.40.50.1820">
    <property type="entry name" value="alpha/beta hydrolase"/>
    <property type="match status" value="1"/>
</dbReference>
<name>W9S8Y7_9ROSA</name>
<dbReference type="KEGG" id="mnt:21410167"/>
<proteinExistence type="inferred from homology"/>
<dbReference type="SUPFAM" id="SSF53474">
    <property type="entry name" value="alpha/beta-Hydrolases"/>
    <property type="match status" value="1"/>
</dbReference>
<evidence type="ECO:0000313" key="4">
    <source>
        <dbReference type="EMBL" id="EXC17361.1"/>
    </source>
</evidence>
<evidence type="ECO:0000256" key="2">
    <source>
        <dbReference type="PROSITE-ProRule" id="PRU10038"/>
    </source>
</evidence>
<dbReference type="InterPro" id="IPR013094">
    <property type="entry name" value="AB_hydrolase_3"/>
</dbReference>
<organism evidence="4 5">
    <name type="scientific">Morus notabilis</name>
    <dbReference type="NCBI Taxonomy" id="981085"/>
    <lineage>
        <taxon>Eukaryota</taxon>
        <taxon>Viridiplantae</taxon>
        <taxon>Streptophyta</taxon>
        <taxon>Embryophyta</taxon>
        <taxon>Tracheophyta</taxon>
        <taxon>Spermatophyta</taxon>
        <taxon>Magnoliopsida</taxon>
        <taxon>eudicotyledons</taxon>
        <taxon>Gunneridae</taxon>
        <taxon>Pentapetalae</taxon>
        <taxon>rosids</taxon>
        <taxon>fabids</taxon>
        <taxon>Rosales</taxon>
        <taxon>Moraceae</taxon>
        <taxon>Moreae</taxon>
        <taxon>Morus</taxon>
    </lineage>
</organism>
<feature type="domain" description="Alpha/beta hydrolase fold-3" evidence="3">
    <location>
        <begin position="75"/>
        <end position="295"/>
    </location>
</feature>
<dbReference type="PANTHER" id="PTHR23024">
    <property type="entry name" value="ARYLACETAMIDE DEACETYLASE"/>
    <property type="match status" value="1"/>
</dbReference>
<keyword evidence="5" id="KW-1185">Reference proteome</keyword>
<sequence length="319" mass="34831">MATSPAEEVAQDFSPFLKIYKDGHIERLVGVDVVPPSLDPETGVESKDVVISPDVSARLFVPKHAGAGDQKLPLVLYFHGGGFCVETPFCAKYHNAVKTIVAESSVVAVSVHYRLAPENPIPIPYDDSWAAFKWAASHSEGTGPDEWLNARADFRRVFLAGDSAGANIAHNVALRAGVSRSPAGVNLAGIVLIHPYFWGVEPIGNEPKEAEKRAMAEGIWRFSYPATENGSDDPWMNPAKDLNFGRLGCGRVLVFVAEKDGLRDRGWYYKELLEKSEWGGTVEVVEAKGDDHVFHLSNPTCDNAVSLVKKIASFVNEEK</sequence>
<reference evidence="5" key="1">
    <citation type="submission" date="2013-01" db="EMBL/GenBank/DDBJ databases">
        <title>Draft Genome Sequence of a Mulberry Tree, Morus notabilis C.K. Schneid.</title>
        <authorList>
            <person name="He N."/>
            <person name="Zhao S."/>
        </authorList>
    </citation>
    <scope>NUCLEOTIDE SEQUENCE</scope>
</reference>
<dbReference type="PROSITE" id="PS01174">
    <property type="entry name" value="LIPASE_GDXG_SER"/>
    <property type="match status" value="1"/>
</dbReference>
<evidence type="ECO:0000259" key="3">
    <source>
        <dbReference type="Pfam" id="PF07859"/>
    </source>
</evidence>
<feature type="active site" evidence="2">
    <location>
        <position position="163"/>
    </location>
</feature>
<dbReference type="STRING" id="981085.W9S8Y7"/>
<dbReference type="AlphaFoldDB" id="W9S8Y7"/>
<dbReference type="InterPro" id="IPR050466">
    <property type="entry name" value="Carboxylest/Gibb_receptor"/>
</dbReference>
<protein>
    <submittedName>
        <fullName evidence="4">Putative carboxylesterase 13</fullName>
    </submittedName>
</protein>
<dbReference type="eggNOG" id="KOG1515">
    <property type="taxonomic scope" value="Eukaryota"/>
</dbReference>
<dbReference type="PANTHER" id="PTHR23024:SF467">
    <property type="entry name" value="CARBOXYLESTERASE 12-RELATED"/>
    <property type="match status" value="1"/>
</dbReference>
<dbReference type="Proteomes" id="UP000030645">
    <property type="component" value="Unassembled WGS sequence"/>
</dbReference>
<comment type="similarity">
    <text evidence="1">Belongs to the 'GDXG' lipolytic enzyme family.</text>
</comment>
<dbReference type="EMBL" id="KE345811">
    <property type="protein sequence ID" value="EXC17361.1"/>
    <property type="molecule type" value="Genomic_DNA"/>
</dbReference>
<gene>
    <name evidence="4" type="ORF">L484_027553</name>
</gene>
<evidence type="ECO:0000256" key="1">
    <source>
        <dbReference type="ARBA" id="ARBA00010515"/>
    </source>
</evidence>
<dbReference type="InterPro" id="IPR033140">
    <property type="entry name" value="Lipase_GDXG_put_SER_AS"/>
</dbReference>
<dbReference type="OrthoDB" id="408631at2759"/>